<dbReference type="Pfam" id="PF13568">
    <property type="entry name" value="OMP_b-brl_2"/>
    <property type="match status" value="1"/>
</dbReference>
<evidence type="ECO:0000259" key="2">
    <source>
        <dbReference type="Pfam" id="PF13568"/>
    </source>
</evidence>
<evidence type="ECO:0000313" key="4">
    <source>
        <dbReference type="Proteomes" id="UP000231564"/>
    </source>
</evidence>
<evidence type="ECO:0000313" key="3">
    <source>
        <dbReference type="EMBL" id="SFZ80450.1"/>
    </source>
</evidence>
<dbReference type="GeneID" id="47722154"/>
<proteinExistence type="predicted"/>
<dbReference type="Proteomes" id="UP000231564">
    <property type="component" value="Chromosome MARIT"/>
</dbReference>
<keyword evidence="1" id="KW-0732">Signal</keyword>
<name>A0A2H1E6Q0_9FLAO</name>
<sequence>MKKFALTALAMFSLLIINAQVKIKPGIKIGLNNSTITNLERLSGGNKSSSTSFHAGTSVSFKFTDTYTLHPEILYSEQGGKLAIGANSSKIKVNYLSLVINNKFYIAKSKFNLQVAPVLDFLVNHKNITPKPDGFDFAIMGGIGYDFPFGMTVDLRYKQGLADLYGRNVDTGNGFQDTNVENLLLNQVFQLSIGYQFDF</sequence>
<dbReference type="OrthoDB" id="947434at2"/>
<dbReference type="EMBL" id="LT634361">
    <property type="protein sequence ID" value="SFZ80450.1"/>
    <property type="molecule type" value="Genomic_DNA"/>
</dbReference>
<dbReference type="InterPro" id="IPR025665">
    <property type="entry name" value="Beta-barrel_OMP_2"/>
</dbReference>
<dbReference type="STRING" id="1349785.GCA_000509405_01306"/>
<reference evidence="3 4" key="1">
    <citation type="submission" date="2016-11" db="EMBL/GenBank/DDBJ databases">
        <authorList>
            <person name="Jaros S."/>
            <person name="Januszkiewicz K."/>
            <person name="Wedrychowicz H."/>
        </authorList>
    </citation>
    <scope>NUCLEOTIDE SEQUENCE [LARGE SCALE GENOMIC DNA]</scope>
    <source>
        <strain evidence="3">NCIMB 2154T</strain>
    </source>
</reference>
<gene>
    <name evidence="3" type="ORF">MARIT_0557</name>
</gene>
<keyword evidence="4" id="KW-1185">Reference proteome</keyword>
<feature type="chain" id="PRO_5013903862" description="Outer membrane protein beta-barrel domain-containing protein" evidence="1">
    <location>
        <begin position="20"/>
        <end position="199"/>
    </location>
</feature>
<feature type="domain" description="Outer membrane protein beta-barrel" evidence="2">
    <location>
        <begin position="19"/>
        <end position="165"/>
    </location>
</feature>
<dbReference type="KEGG" id="tmar:MARIT_0557"/>
<organism evidence="3 4">
    <name type="scientific">Tenacibaculum maritimum NCIMB 2154</name>
    <dbReference type="NCBI Taxonomy" id="1349785"/>
    <lineage>
        <taxon>Bacteria</taxon>
        <taxon>Pseudomonadati</taxon>
        <taxon>Bacteroidota</taxon>
        <taxon>Flavobacteriia</taxon>
        <taxon>Flavobacteriales</taxon>
        <taxon>Flavobacteriaceae</taxon>
        <taxon>Tenacibaculum</taxon>
    </lineage>
</organism>
<evidence type="ECO:0000256" key="1">
    <source>
        <dbReference type="SAM" id="SignalP"/>
    </source>
</evidence>
<dbReference type="RefSeq" id="WP_100210690.1">
    <property type="nucleotide sequence ID" value="NZ_CP138495.1"/>
</dbReference>
<accession>A0A2H1E6Q0</accession>
<dbReference type="AlphaFoldDB" id="A0A2H1E6Q0"/>
<protein>
    <recommendedName>
        <fullName evidence="2">Outer membrane protein beta-barrel domain-containing protein</fullName>
    </recommendedName>
</protein>
<feature type="signal peptide" evidence="1">
    <location>
        <begin position="1"/>
        <end position="19"/>
    </location>
</feature>